<keyword evidence="4" id="KW-1185">Reference proteome</keyword>
<accession>A0A3E1RD09</accession>
<organism evidence="3 4">
    <name type="scientific">Rhodoferax lacus</name>
    <dbReference type="NCBI Taxonomy" id="2184758"/>
    <lineage>
        <taxon>Bacteria</taxon>
        <taxon>Pseudomonadati</taxon>
        <taxon>Pseudomonadota</taxon>
        <taxon>Betaproteobacteria</taxon>
        <taxon>Burkholderiales</taxon>
        <taxon>Comamonadaceae</taxon>
        <taxon>Rhodoferax</taxon>
    </lineage>
</organism>
<dbReference type="RefSeq" id="WP_117175974.1">
    <property type="nucleotide sequence ID" value="NZ_QFZK01000004.1"/>
</dbReference>
<dbReference type="Pfam" id="PF05235">
    <property type="entry name" value="CHAD"/>
    <property type="match status" value="1"/>
</dbReference>
<dbReference type="InterPro" id="IPR033469">
    <property type="entry name" value="CYTH-like_dom_sf"/>
</dbReference>
<feature type="domain" description="CYTH" evidence="1">
    <location>
        <begin position="1"/>
        <end position="207"/>
    </location>
</feature>
<dbReference type="CDD" id="cd07756">
    <property type="entry name" value="CYTH-like_Pase_CHAD"/>
    <property type="match status" value="1"/>
</dbReference>
<dbReference type="Gene3D" id="2.40.320.10">
    <property type="entry name" value="Hypothetical Protein Pfu-838710-001"/>
    <property type="match status" value="1"/>
</dbReference>
<dbReference type="SMART" id="SM00880">
    <property type="entry name" value="CHAD"/>
    <property type="match status" value="1"/>
</dbReference>
<dbReference type="SUPFAM" id="SSF55154">
    <property type="entry name" value="CYTH-like phosphatases"/>
    <property type="match status" value="1"/>
</dbReference>
<reference evidence="3 4" key="1">
    <citation type="submission" date="2018-05" db="EMBL/GenBank/DDBJ databases">
        <title>Rhodoferax soyangensis sp.nov., isolated from an oligotrophic freshwater lake.</title>
        <authorList>
            <person name="Park M."/>
        </authorList>
    </citation>
    <scope>NUCLEOTIDE SEQUENCE [LARGE SCALE GENOMIC DNA]</scope>
    <source>
        <strain evidence="3 4">IMCC26218</strain>
    </source>
</reference>
<dbReference type="InterPro" id="IPR038186">
    <property type="entry name" value="CHAD_dom_sf"/>
</dbReference>
<dbReference type="SMART" id="SM01118">
    <property type="entry name" value="CYTH"/>
    <property type="match status" value="1"/>
</dbReference>
<dbReference type="GO" id="GO:0046872">
    <property type="term" value="F:metal ion binding"/>
    <property type="evidence" value="ECO:0007669"/>
    <property type="project" value="TreeGrafter"/>
</dbReference>
<dbReference type="PROSITE" id="PS51707">
    <property type="entry name" value="CYTH"/>
    <property type="match status" value="1"/>
</dbReference>
<dbReference type="AlphaFoldDB" id="A0A3E1RD09"/>
<protein>
    <submittedName>
        <fullName evidence="3">Inorganic triphosphatase</fullName>
    </submittedName>
</protein>
<evidence type="ECO:0000313" key="4">
    <source>
        <dbReference type="Proteomes" id="UP000260665"/>
    </source>
</evidence>
<evidence type="ECO:0000259" key="2">
    <source>
        <dbReference type="PROSITE" id="PS51708"/>
    </source>
</evidence>
<sequence>MELEIKFALPLQDPLLLEKQLARVPLIGRRKPQRQMLHNTYYDTPDHTLHRKRVALRVRQIGDPTEPRWVQTLKVGGSADSAFSQRGEWEVPLETGELSSAMLTDTPWMEFDPDASLYRALEPVFTTTFERLSWTVTLEGSSLEIALDRGSVLINGQSTPLFELEIELLQGEPEALFAAAALISQKLCLLPLHLSKAERAYRLAQGTLDAPLRAKPPVLTEDMGFSAVVQAVLRETYLQFTANLYTLCRSDAPEVLHQARVGWRRFKSALKLFRQISADSGLPALAPLQALLTQMTALRDLDVAASEVFPTYASAYQDGHPVRSAEWQQLEAALAADQQAQRTRLRELLAEPGVGATLLGIAHWLELGAVDPATGPRKGKVKPFHQWIARRLKSLADELKSGQKKPPTPETQHRLRILSKRLRYGVENLCALLPRKRAERWHRHATQLQTRIGLERDRHLAIATAERLRAPEGIVGFLRGAAYAASLG</sequence>
<dbReference type="Proteomes" id="UP000260665">
    <property type="component" value="Unassembled WGS sequence"/>
</dbReference>
<dbReference type="InterPro" id="IPR023577">
    <property type="entry name" value="CYTH_domain"/>
</dbReference>
<dbReference type="Gene3D" id="1.40.20.10">
    <property type="entry name" value="CHAD domain"/>
    <property type="match status" value="1"/>
</dbReference>
<dbReference type="Pfam" id="PF01928">
    <property type="entry name" value="CYTH"/>
    <property type="match status" value="1"/>
</dbReference>
<dbReference type="PANTHER" id="PTHR39569">
    <property type="entry name" value="INORGANIC TRIPHOSPHATASE"/>
    <property type="match status" value="1"/>
</dbReference>
<dbReference type="EMBL" id="QFZK01000004">
    <property type="protein sequence ID" value="RFO97111.1"/>
    <property type="molecule type" value="Genomic_DNA"/>
</dbReference>
<dbReference type="InterPro" id="IPR039013">
    <property type="entry name" value="YgiF"/>
</dbReference>
<dbReference type="GO" id="GO:0050355">
    <property type="term" value="F:inorganic triphosphate phosphatase activity"/>
    <property type="evidence" value="ECO:0007669"/>
    <property type="project" value="InterPro"/>
</dbReference>
<comment type="caution">
    <text evidence="3">The sequence shown here is derived from an EMBL/GenBank/DDBJ whole genome shotgun (WGS) entry which is preliminary data.</text>
</comment>
<feature type="domain" description="CHAD" evidence="2">
    <location>
        <begin position="222"/>
        <end position="488"/>
    </location>
</feature>
<evidence type="ECO:0000259" key="1">
    <source>
        <dbReference type="PROSITE" id="PS51707"/>
    </source>
</evidence>
<dbReference type="PANTHER" id="PTHR39569:SF1">
    <property type="entry name" value="INORGANIC TRIPHOSPHATASE"/>
    <property type="match status" value="1"/>
</dbReference>
<name>A0A3E1RD09_9BURK</name>
<gene>
    <name evidence="3" type="ORF">DIC66_08160</name>
</gene>
<dbReference type="OrthoDB" id="3034217at2"/>
<dbReference type="PROSITE" id="PS51708">
    <property type="entry name" value="CHAD"/>
    <property type="match status" value="1"/>
</dbReference>
<dbReference type="InterPro" id="IPR007899">
    <property type="entry name" value="CHAD_dom"/>
</dbReference>
<proteinExistence type="predicted"/>
<evidence type="ECO:0000313" key="3">
    <source>
        <dbReference type="EMBL" id="RFO97111.1"/>
    </source>
</evidence>